<evidence type="ECO:0000313" key="3">
    <source>
        <dbReference type="Proteomes" id="UP001152797"/>
    </source>
</evidence>
<name>A0A9P1BWT1_9DINO</name>
<dbReference type="AlphaFoldDB" id="A0A9P1BWT1"/>
<protein>
    <submittedName>
        <fullName evidence="1">Uncharacterized protein</fullName>
    </submittedName>
</protein>
<keyword evidence="3" id="KW-1185">Reference proteome</keyword>
<dbReference type="Proteomes" id="UP001152797">
    <property type="component" value="Unassembled WGS sequence"/>
</dbReference>
<organism evidence="1">
    <name type="scientific">Cladocopium goreaui</name>
    <dbReference type="NCBI Taxonomy" id="2562237"/>
    <lineage>
        <taxon>Eukaryota</taxon>
        <taxon>Sar</taxon>
        <taxon>Alveolata</taxon>
        <taxon>Dinophyceae</taxon>
        <taxon>Suessiales</taxon>
        <taxon>Symbiodiniaceae</taxon>
        <taxon>Cladocopium</taxon>
    </lineage>
</organism>
<reference evidence="1" key="1">
    <citation type="submission" date="2022-10" db="EMBL/GenBank/DDBJ databases">
        <authorList>
            <person name="Chen Y."/>
            <person name="Dougan E. K."/>
            <person name="Chan C."/>
            <person name="Rhodes N."/>
            <person name="Thang M."/>
        </authorList>
    </citation>
    <scope>NUCLEOTIDE SEQUENCE</scope>
</reference>
<accession>A0A9P1BWT1</accession>
<dbReference type="EMBL" id="CAMXCT020000596">
    <property type="protein sequence ID" value="CAL1134284.1"/>
    <property type="molecule type" value="Genomic_DNA"/>
</dbReference>
<sequence length="380" mass="40681">MAATASALAELLKETGGEAKASVVGKLYARHGGAEHKAAIGACGGVRNFCRAHAKLLEYIEDGAGRVRLARGYSGPETTPEAAEAAEAPAVSLPSPPLPALPMVLDAFQAALQSVSVRNLGTLKLDVEKAMGLPLDLVLRSMGRSLRSLAAEAVELRDVGTRCLALSRDAAQLVDSKKLSFAMDLVQSLAELVQMEPTITLQVLQQHWSCTLESLQSLIVLDLWGFSDLRTAITTLAAEQVGVVDLPEGSFAVRGGEEVASRVRSKDLASLWKWPEAAALVCLPAWRNQLSHGQVELLSPDGQLPWPLWEALLQDCTACPYAELAERAVLYLAQRSADVTGAPSVAHFHRLRVALALEEISSRAELRCFEGNESRSDAGF</sequence>
<comment type="caution">
    <text evidence="1">The sequence shown here is derived from an EMBL/GenBank/DDBJ whole genome shotgun (WGS) entry which is preliminary data.</text>
</comment>
<evidence type="ECO:0000313" key="1">
    <source>
        <dbReference type="EMBL" id="CAI3980909.1"/>
    </source>
</evidence>
<dbReference type="EMBL" id="CAMXCT010000596">
    <property type="protein sequence ID" value="CAI3980909.1"/>
    <property type="molecule type" value="Genomic_DNA"/>
</dbReference>
<dbReference type="EMBL" id="CAMXCT030000596">
    <property type="protein sequence ID" value="CAL4768221.1"/>
    <property type="molecule type" value="Genomic_DNA"/>
</dbReference>
<proteinExistence type="predicted"/>
<evidence type="ECO:0000313" key="2">
    <source>
        <dbReference type="EMBL" id="CAL1134284.1"/>
    </source>
</evidence>
<reference evidence="2" key="2">
    <citation type="submission" date="2024-04" db="EMBL/GenBank/DDBJ databases">
        <authorList>
            <person name="Chen Y."/>
            <person name="Shah S."/>
            <person name="Dougan E. K."/>
            <person name="Thang M."/>
            <person name="Chan C."/>
        </authorList>
    </citation>
    <scope>NUCLEOTIDE SEQUENCE [LARGE SCALE GENOMIC DNA]</scope>
</reference>
<gene>
    <name evidence="1" type="ORF">C1SCF055_LOCUS8757</name>
</gene>